<dbReference type="GO" id="GO:0004181">
    <property type="term" value="F:metallocarboxypeptidase activity"/>
    <property type="evidence" value="ECO:0007669"/>
    <property type="project" value="InterPro"/>
</dbReference>
<sequence>MQDYNYLASNCFEITIELGCTKYPDAKELPSFWWQNMAALYNFIIQVHRGVKGMVYADAKEGLIPLPNATIVVYNLTLPNNVEPILHNVLTSE</sequence>
<dbReference type="GO" id="GO:0008270">
    <property type="term" value="F:zinc ion binding"/>
    <property type="evidence" value="ECO:0007669"/>
    <property type="project" value="InterPro"/>
</dbReference>
<gene>
    <name evidence="4" type="ORF">PXEA_LOCUS24910</name>
</gene>
<dbReference type="PROSITE" id="PS52035">
    <property type="entry name" value="PEPTIDASE_M14"/>
    <property type="match status" value="1"/>
</dbReference>
<dbReference type="PANTHER" id="PTHR11532:SF62">
    <property type="entry name" value="CARBOXYPEPTIDASE D"/>
    <property type="match status" value="1"/>
</dbReference>
<dbReference type="Proteomes" id="UP000784294">
    <property type="component" value="Unassembled WGS sequence"/>
</dbReference>
<comment type="similarity">
    <text evidence="1 2">Belongs to the peptidase M14 family.</text>
</comment>
<reference evidence="4" key="1">
    <citation type="submission" date="2018-11" db="EMBL/GenBank/DDBJ databases">
        <authorList>
            <consortium name="Pathogen Informatics"/>
        </authorList>
    </citation>
    <scope>NUCLEOTIDE SEQUENCE</scope>
</reference>
<evidence type="ECO:0000256" key="1">
    <source>
        <dbReference type="ARBA" id="ARBA00005988"/>
    </source>
</evidence>
<evidence type="ECO:0000256" key="2">
    <source>
        <dbReference type="PROSITE-ProRule" id="PRU01379"/>
    </source>
</evidence>
<organism evidence="4 5">
    <name type="scientific">Protopolystoma xenopodis</name>
    <dbReference type="NCBI Taxonomy" id="117903"/>
    <lineage>
        <taxon>Eukaryota</taxon>
        <taxon>Metazoa</taxon>
        <taxon>Spiralia</taxon>
        <taxon>Lophotrochozoa</taxon>
        <taxon>Platyhelminthes</taxon>
        <taxon>Monogenea</taxon>
        <taxon>Polyopisthocotylea</taxon>
        <taxon>Polystomatidea</taxon>
        <taxon>Polystomatidae</taxon>
        <taxon>Protopolystoma</taxon>
    </lineage>
</organism>
<dbReference type="Pfam" id="PF00246">
    <property type="entry name" value="Peptidase_M14"/>
    <property type="match status" value="1"/>
</dbReference>
<dbReference type="Gene3D" id="3.40.630.10">
    <property type="entry name" value="Zn peptidases"/>
    <property type="match status" value="1"/>
</dbReference>
<dbReference type="PANTHER" id="PTHR11532">
    <property type="entry name" value="PROTEASE M14 CARBOXYPEPTIDASE"/>
    <property type="match status" value="1"/>
</dbReference>
<dbReference type="InterPro" id="IPR050753">
    <property type="entry name" value="Peptidase_M14_domain"/>
</dbReference>
<dbReference type="EMBL" id="CAAALY010122735">
    <property type="protein sequence ID" value="VEL31470.1"/>
    <property type="molecule type" value="Genomic_DNA"/>
</dbReference>
<evidence type="ECO:0000313" key="5">
    <source>
        <dbReference type="Proteomes" id="UP000784294"/>
    </source>
</evidence>
<protein>
    <recommendedName>
        <fullName evidence="3">Peptidase M14 domain-containing protein</fullName>
    </recommendedName>
</protein>
<feature type="domain" description="Peptidase M14" evidence="3">
    <location>
        <begin position="1"/>
        <end position="47"/>
    </location>
</feature>
<dbReference type="AlphaFoldDB" id="A0A3S5B268"/>
<dbReference type="SUPFAM" id="SSF53187">
    <property type="entry name" value="Zn-dependent exopeptidases"/>
    <property type="match status" value="1"/>
</dbReference>
<evidence type="ECO:0000313" key="4">
    <source>
        <dbReference type="EMBL" id="VEL31470.1"/>
    </source>
</evidence>
<dbReference type="InterPro" id="IPR000834">
    <property type="entry name" value="Peptidase_M14"/>
</dbReference>
<dbReference type="GO" id="GO:0006518">
    <property type="term" value="P:peptide metabolic process"/>
    <property type="evidence" value="ECO:0007669"/>
    <property type="project" value="TreeGrafter"/>
</dbReference>
<accession>A0A3S5B268</accession>
<dbReference type="OrthoDB" id="10249045at2759"/>
<proteinExistence type="inferred from homology"/>
<feature type="active site" description="Proton donor/acceptor" evidence="2">
    <location>
        <position position="17"/>
    </location>
</feature>
<comment type="caution">
    <text evidence="4">The sequence shown here is derived from an EMBL/GenBank/DDBJ whole genome shotgun (WGS) entry which is preliminary data.</text>
</comment>
<dbReference type="GO" id="GO:0016485">
    <property type="term" value="P:protein processing"/>
    <property type="evidence" value="ECO:0007669"/>
    <property type="project" value="TreeGrafter"/>
</dbReference>
<keyword evidence="5" id="KW-1185">Reference proteome</keyword>
<dbReference type="GO" id="GO:0005615">
    <property type="term" value="C:extracellular space"/>
    <property type="evidence" value="ECO:0007669"/>
    <property type="project" value="TreeGrafter"/>
</dbReference>
<name>A0A3S5B268_9PLAT</name>
<evidence type="ECO:0000259" key="3">
    <source>
        <dbReference type="PROSITE" id="PS52035"/>
    </source>
</evidence>